<evidence type="ECO:0000256" key="1">
    <source>
        <dbReference type="SAM" id="SignalP"/>
    </source>
</evidence>
<organism evidence="2 3">
    <name type="scientific">Actinocorallia herbida</name>
    <dbReference type="NCBI Taxonomy" id="58109"/>
    <lineage>
        <taxon>Bacteria</taxon>
        <taxon>Bacillati</taxon>
        <taxon>Actinomycetota</taxon>
        <taxon>Actinomycetes</taxon>
        <taxon>Streptosporangiales</taxon>
        <taxon>Thermomonosporaceae</taxon>
        <taxon>Actinocorallia</taxon>
    </lineage>
</organism>
<protein>
    <recommendedName>
        <fullName evidence="4">Ig-like domain-containing protein</fullName>
    </recommendedName>
</protein>
<name>A0A3N1CXU6_9ACTN</name>
<dbReference type="AlphaFoldDB" id="A0A3N1CXU6"/>
<keyword evidence="1" id="KW-0732">Signal</keyword>
<reference evidence="2 3" key="1">
    <citation type="submission" date="2018-11" db="EMBL/GenBank/DDBJ databases">
        <title>Sequencing the genomes of 1000 actinobacteria strains.</title>
        <authorList>
            <person name="Klenk H.-P."/>
        </authorList>
    </citation>
    <scope>NUCLEOTIDE SEQUENCE [LARGE SCALE GENOMIC DNA]</scope>
    <source>
        <strain evidence="2 3">DSM 44254</strain>
    </source>
</reference>
<sequence length="247" mass="25591">MRAFTAFVIALAAAVVLLLPVPASAAITGMRASLTAVPAGCSGPPTLTGLVELQRDGVWGTIGAAPQVMVNVFGRPTDLPDAPWIAYDAVPATADVGTFSWPAPIQRATEFYVIAYYGGANPHAVSETVVLQPGFVPPTSGTASDLRVSVSADSATSTTPPTLTGLVEVKTCGTWQPDPSGSVTVYARPADSEDEWSGYGYLYTGPDGTYTWDGTGFGTDTLEFHLVARHPGGLAAWSDLVTLDLGV</sequence>
<comment type="caution">
    <text evidence="2">The sequence shown here is derived from an EMBL/GenBank/DDBJ whole genome shotgun (WGS) entry which is preliminary data.</text>
</comment>
<gene>
    <name evidence="2" type="ORF">EDD29_3675</name>
</gene>
<keyword evidence="3" id="KW-1185">Reference proteome</keyword>
<feature type="chain" id="PRO_5018109643" description="Ig-like domain-containing protein" evidence="1">
    <location>
        <begin position="26"/>
        <end position="247"/>
    </location>
</feature>
<dbReference type="EMBL" id="RJKE01000001">
    <property type="protein sequence ID" value="ROO86112.1"/>
    <property type="molecule type" value="Genomic_DNA"/>
</dbReference>
<evidence type="ECO:0000313" key="3">
    <source>
        <dbReference type="Proteomes" id="UP000272400"/>
    </source>
</evidence>
<feature type="signal peptide" evidence="1">
    <location>
        <begin position="1"/>
        <end position="25"/>
    </location>
</feature>
<evidence type="ECO:0008006" key="4">
    <source>
        <dbReference type="Google" id="ProtNLM"/>
    </source>
</evidence>
<accession>A0A3N1CXU6</accession>
<dbReference type="Proteomes" id="UP000272400">
    <property type="component" value="Unassembled WGS sequence"/>
</dbReference>
<proteinExistence type="predicted"/>
<evidence type="ECO:0000313" key="2">
    <source>
        <dbReference type="EMBL" id="ROO86112.1"/>
    </source>
</evidence>